<comment type="caution">
    <text evidence="2">The sequence shown here is derived from an EMBL/GenBank/DDBJ whole genome shotgun (WGS) entry which is preliminary data.</text>
</comment>
<keyword evidence="1" id="KW-1133">Transmembrane helix</keyword>
<keyword evidence="1" id="KW-0812">Transmembrane</keyword>
<keyword evidence="1" id="KW-0472">Membrane</keyword>
<name>A0A0R1U2X8_9LACO</name>
<accession>A0A0R1U2X8</accession>
<dbReference type="RefSeq" id="WP_056955621.1">
    <property type="nucleotide sequence ID" value="NZ_AZFK01000088.1"/>
</dbReference>
<dbReference type="Proteomes" id="UP000050816">
    <property type="component" value="Unassembled WGS sequence"/>
</dbReference>
<gene>
    <name evidence="2" type="ORF">FC43_GL000969</name>
</gene>
<protein>
    <submittedName>
        <fullName evidence="2">Uncharacterized protein</fullName>
    </submittedName>
</protein>
<evidence type="ECO:0000313" key="3">
    <source>
        <dbReference type="Proteomes" id="UP000050816"/>
    </source>
</evidence>
<feature type="transmembrane region" description="Helical" evidence="1">
    <location>
        <begin position="70"/>
        <end position="93"/>
    </location>
</feature>
<feature type="transmembrane region" description="Helical" evidence="1">
    <location>
        <begin position="35"/>
        <end position="58"/>
    </location>
</feature>
<evidence type="ECO:0000313" key="2">
    <source>
        <dbReference type="EMBL" id="KRL87654.1"/>
    </source>
</evidence>
<dbReference type="PATRIC" id="fig|1423760.3.peg.1001"/>
<sequence length="94" mass="10043">MLKSGPKFITGCVVSMLVMNAVGLGATLARQGMTGASFGSVAGFLFENGVLLVVYWLVQRTGPAVKVYYWWTLRAFGVATILTAVDLGLRLAWG</sequence>
<evidence type="ECO:0000256" key="1">
    <source>
        <dbReference type="SAM" id="Phobius"/>
    </source>
</evidence>
<dbReference type="AlphaFoldDB" id="A0A0R1U2X8"/>
<dbReference type="EMBL" id="AZFK01000088">
    <property type="protein sequence ID" value="KRL87654.1"/>
    <property type="molecule type" value="Genomic_DNA"/>
</dbReference>
<proteinExistence type="predicted"/>
<reference evidence="2 3" key="1">
    <citation type="journal article" date="2015" name="Genome Announc.">
        <title>Expanding the biotechnology potential of lactobacilli through comparative genomics of 213 strains and associated genera.</title>
        <authorList>
            <person name="Sun Z."/>
            <person name="Harris H.M."/>
            <person name="McCann A."/>
            <person name="Guo C."/>
            <person name="Argimon S."/>
            <person name="Zhang W."/>
            <person name="Yang X."/>
            <person name="Jeffery I.B."/>
            <person name="Cooney J.C."/>
            <person name="Kagawa T.F."/>
            <person name="Liu W."/>
            <person name="Song Y."/>
            <person name="Salvetti E."/>
            <person name="Wrobel A."/>
            <person name="Rasinkangas P."/>
            <person name="Parkhill J."/>
            <person name="Rea M.C."/>
            <person name="O'Sullivan O."/>
            <person name="Ritari J."/>
            <person name="Douillard F.P."/>
            <person name="Paul Ross R."/>
            <person name="Yang R."/>
            <person name="Briner A.E."/>
            <person name="Felis G.E."/>
            <person name="de Vos W.M."/>
            <person name="Barrangou R."/>
            <person name="Klaenhammer T.R."/>
            <person name="Caufield P.W."/>
            <person name="Cui Y."/>
            <person name="Zhang H."/>
            <person name="O'Toole P.W."/>
        </authorList>
    </citation>
    <scope>NUCLEOTIDE SEQUENCE [LARGE SCALE GENOMIC DNA]</scope>
    <source>
        <strain evidence="2 3">DSM 15946</strain>
    </source>
</reference>
<organism evidence="2 3">
    <name type="scientific">Limosilactobacillus ingluviei DSM 15946</name>
    <dbReference type="NCBI Taxonomy" id="1423760"/>
    <lineage>
        <taxon>Bacteria</taxon>
        <taxon>Bacillati</taxon>
        <taxon>Bacillota</taxon>
        <taxon>Bacilli</taxon>
        <taxon>Lactobacillales</taxon>
        <taxon>Lactobacillaceae</taxon>
        <taxon>Limosilactobacillus</taxon>
    </lineage>
</organism>